<keyword evidence="4" id="KW-0498">Mitosis</keyword>
<dbReference type="GO" id="GO:0005737">
    <property type="term" value="C:cytoplasm"/>
    <property type="evidence" value="ECO:0007669"/>
    <property type="project" value="TreeGrafter"/>
</dbReference>
<dbReference type="Proteomes" id="UP000327044">
    <property type="component" value="Unassembled WGS sequence"/>
</dbReference>
<dbReference type="Pfam" id="PF15280">
    <property type="entry name" value="BORA_N"/>
    <property type="match status" value="2"/>
</dbReference>
<keyword evidence="5" id="KW-0131">Cell cycle</keyword>
<keyword evidence="8" id="KW-1185">Reference proteome</keyword>
<accession>A0A1Y1KJP6</accession>
<evidence type="ECO:0000256" key="2">
    <source>
        <dbReference type="ARBA" id="ARBA00020055"/>
    </source>
</evidence>
<comment type="similarity">
    <text evidence="1">Belongs to the BORA family.</text>
</comment>
<dbReference type="GO" id="GO:0005634">
    <property type="term" value="C:nucleus"/>
    <property type="evidence" value="ECO:0007669"/>
    <property type="project" value="TreeGrafter"/>
</dbReference>
<dbReference type="GO" id="GO:0051301">
    <property type="term" value="P:cell division"/>
    <property type="evidence" value="ECO:0007669"/>
    <property type="project" value="UniProtKB-KW"/>
</dbReference>
<name>A0A1Y1KJP6_PHOPY</name>
<dbReference type="GO" id="GO:0019901">
    <property type="term" value="F:protein kinase binding"/>
    <property type="evidence" value="ECO:0007669"/>
    <property type="project" value="TreeGrafter"/>
</dbReference>
<dbReference type="GO" id="GO:0060236">
    <property type="term" value="P:regulation of mitotic spindle organization"/>
    <property type="evidence" value="ECO:0007669"/>
    <property type="project" value="TreeGrafter"/>
</dbReference>
<evidence type="ECO:0000313" key="7">
    <source>
        <dbReference type="EMBL" id="KAB0795229.1"/>
    </source>
</evidence>
<reference evidence="6" key="1">
    <citation type="journal article" date="2016" name="Sci. Rep.">
        <title>Molecular characterization of firefly nuptial gifts: a multi-omics approach sheds light on postcopulatory sexual selection.</title>
        <authorList>
            <person name="Al-Wathiqui N."/>
            <person name="Fallon T.R."/>
            <person name="South A."/>
            <person name="Weng J.K."/>
            <person name="Lewis S.M."/>
        </authorList>
    </citation>
    <scope>NUCLEOTIDE SEQUENCE</scope>
</reference>
<protein>
    <recommendedName>
        <fullName evidence="2">Protein aurora borealis</fullName>
    </recommendedName>
</protein>
<evidence type="ECO:0000256" key="5">
    <source>
        <dbReference type="ARBA" id="ARBA00023306"/>
    </source>
</evidence>
<reference evidence="7" key="3">
    <citation type="submission" date="2019-08" db="EMBL/GenBank/DDBJ databases">
        <authorList>
            <consortium name="Photinus pyralis genome working group"/>
            <person name="Fallon T.R."/>
            <person name="Sander Lower S.E."/>
            <person name="Weng J.-K."/>
        </authorList>
    </citation>
    <scope>NUCLEOTIDE SEQUENCE</scope>
    <source>
        <strain evidence="7">1611_PpyrPB1</strain>
        <tissue evidence="7">Whole body</tissue>
    </source>
</reference>
<dbReference type="OrthoDB" id="10020858at2759"/>
<evidence type="ECO:0000313" key="6">
    <source>
        <dbReference type="EMBL" id="JAV61642.1"/>
    </source>
</evidence>
<keyword evidence="3" id="KW-0132">Cell division</keyword>
<sequence>MEKRTPRRPLPNKFLEKTSQHRYHTLGNDSPFRLLPVVSTPPSSILTIKNPFESQLTERLHRSVFSPSVFNVQSTKTEDKFRWTIEEISTLKPADIDEKTVDLFEMTDHDVESEISAQAKIESYFNEKLIVPSPFNVVNSNPPLITDSGEKKFKQLVEGEAQTVLTLPPTLPDHLEAVLKPFFSYTADQQQDKESRSSLYRRLFELNDSDSPNNSALTSPAPSCVLSPIELSPYDEATTASRNFGSPHDPNGMPDCNLSPIATNSPTTFSRVASASRLNFSPRMSVDTSLNLVPDTLDQLPSNNQSLAFESMHSPVPELLSNSTINWDLEYKHISLASSSGDEMDVSNSNTPKSKIFISQRKKLSDSFLRVDESDEDKENVFNMNNFRFRNTKVSFLSRDGDSTIDVGYHTGSRLMISEESCNSPHLYASTPTKDKK</sequence>
<proteinExistence type="inferred from homology"/>
<organism evidence="6">
    <name type="scientific">Photinus pyralis</name>
    <name type="common">Common eastern firefly</name>
    <name type="synonym">Lampyris pyralis</name>
    <dbReference type="NCBI Taxonomy" id="7054"/>
    <lineage>
        <taxon>Eukaryota</taxon>
        <taxon>Metazoa</taxon>
        <taxon>Ecdysozoa</taxon>
        <taxon>Arthropoda</taxon>
        <taxon>Hexapoda</taxon>
        <taxon>Insecta</taxon>
        <taxon>Pterygota</taxon>
        <taxon>Neoptera</taxon>
        <taxon>Endopterygota</taxon>
        <taxon>Coleoptera</taxon>
        <taxon>Polyphaga</taxon>
        <taxon>Elateriformia</taxon>
        <taxon>Elateroidea</taxon>
        <taxon>Lampyridae</taxon>
        <taxon>Lampyrinae</taxon>
        <taxon>Photinus</taxon>
    </lineage>
</organism>
<dbReference type="EMBL" id="GEZM01081421">
    <property type="protein sequence ID" value="JAV61642.1"/>
    <property type="molecule type" value="Transcribed_RNA"/>
</dbReference>
<reference evidence="7 8" key="2">
    <citation type="journal article" date="2018" name="Elife">
        <title>Firefly genomes illuminate parallel origins of bioluminescence in beetles.</title>
        <authorList>
            <person name="Fallon T.R."/>
            <person name="Lower S.E."/>
            <person name="Chang C.H."/>
            <person name="Bessho-Uehara M."/>
            <person name="Martin G.J."/>
            <person name="Bewick A.J."/>
            <person name="Behringer M."/>
            <person name="Debat H.J."/>
            <person name="Wong I."/>
            <person name="Day J.C."/>
            <person name="Suvorov A."/>
            <person name="Silva C.J."/>
            <person name="Stanger-Hall K.F."/>
            <person name="Hall D.W."/>
            <person name="Schmitz R.J."/>
            <person name="Nelson D.R."/>
            <person name="Lewis S.M."/>
            <person name="Shigenobu S."/>
            <person name="Bybee S.M."/>
            <person name="Larracuente A.M."/>
            <person name="Oba Y."/>
            <person name="Weng J.K."/>
        </authorList>
    </citation>
    <scope>NUCLEOTIDE SEQUENCE [LARGE SCALE GENOMIC DNA]</scope>
    <source>
        <strain evidence="7">1611_PpyrPB1</strain>
        <tissue evidence="7">Whole body</tissue>
    </source>
</reference>
<dbReference type="PANTHER" id="PTHR14728">
    <property type="entry name" value="PROTEIN AURORA BOREALIS"/>
    <property type="match status" value="1"/>
</dbReference>
<evidence type="ECO:0000256" key="1">
    <source>
        <dbReference type="ARBA" id="ARBA00010963"/>
    </source>
</evidence>
<dbReference type="InParanoid" id="A0A1Y1KJP6"/>
<dbReference type="InterPro" id="IPR023252">
    <property type="entry name" value="Aurora_borealis_protein"/>
</dbReference>
<dbReference type="EMBL" id="VVIM01000008">
    <property type="protein sequence ID" value="KAB0795229.1"/>
    <property type="molecule type" value="Genomic_DNA"/>
</dbReference>
<evidence type="ECO:0000256" key="3">
    <source>
        <dbReference type="ARBA" id="ARBA00022618"/>
    </source>
</evidence>
<evidence type="ECO:0000256" key="4">
    <source>
        <dbReference type="ARBA" id="ARBA00022776"/>
    </source>
</evidence>
<dbReference type="PRINTS" id="PR02038">
    <property type="entry name" value="AURORABORA"/>
</dbReference>
<dbReference type="GO" id="GO:0007088">
    <property type="term" value="P:regulation of mitotic nuclear division"/>
    <property type="evidence" value="ECO:0007669"/>
    <property type="project" value="TreeGrafter"/>
</dbReference>
<gene>
    <name evidence="7" type="ORF">PPYR_12068</name>
</gene>
<dbReference type="AlphaFoldDB" id="A0A1Y1KJP6"/>
<dbReference type="PANTHER" id="PTHR14728:SF2">
    <property type="entry name" value="PROTEIN AURORA BOREALIS"/>
    <property type="match status" value="1"/>
</dbReference>
<evidence type="ECO:0000313" key="8">
    <source>
        <dbReference type="Proteomes" id="UP000327044"/>
    </source>
</evidence>